<dbReference type="RefSeq" id="WP_190436629.1">
    <property type="nucleotide sequence ID" value="NZ_JAMPKM010000009.1"/>
</dbReference>
<dbReference type="EMBL" id="JAMPKM010000009">
    <property type="protein sequence ID" value="MEP0818489.1"/>
    <property type="molecule type" value="Genomic_DNA"/>
</dbReference>
<keyword evidence="2" id="KW-1185">Reference proteome</keyword>
<organism evidence="1 2">
    <name type="scientific">Trichocoleus desertorum GB2-A4</name>
    <dbReference type="NCBI Taxonomy" id="2933944"/>
    <lineage>
        <taxon>Bacteria</taxon>
        <taxon>Bacillati</taxon>
        <taxon>Cyanobacteriota</taxon>
        <taxon>Cyanophyceae</taxon>
        <taxon>Leptolyngbyales</taxon>
        <taxon>Trichocoleusaceae</taxon>
        <taxon>Trichocoleus</taxon>
    </lineage>
</organism>
<evidence type="ECO:0000313" key="2">
    <source>
        <dbReference type="Proteomes" id="UP001464891"/>
    </source>
</evidence>
<accession>A0ABV0J9N0</accession>
<proteinExistence type="predicted"/>
<reference evidence="1 2" key="1">
    <citation type="submission" date="2022-04" db="EMBL/GenBank/DDBJ databases">
        <title>Positive selection, recombination, and allopatry shape intraspecific diversity of widespread and dominant cyanobacteria.</title>
        <authorList>
            <person name="Wei J."/>
            <person name="Shu W."/>
            <person name="Hu C."/>
        </authorList>
    </citation>
    <scope>NUCLEOTIDE SEQUENCE [LARGE SCALE GENOMIC DNA]</scope>
    <source>
        <strain evidence="1 2">GB2-A4</strain>
    </source>
</reference>
<sequence>MRHPDDQPQPLGPTDWILAKELGAVISTQQRFYQSCDGALRALLSLSEWGIVQEANDVTVLLVMCPTIVVTDRLLKRCTSLANKLLKVADTPAHLHIQGPDCWFRCPADILRGQ</sequence>
<protein>
    <submittedName>
        <fullName evidence="1">Uncharacterized protein</fullName>
    </submittedName>
</protein>
<dbReference type="Proteomes" id="UP001464891">
    <property type="component" value="Unassembled WGS sequence"/>
</dbReference>
<evidence type="ECO:0000313" key="1">
    <source>
        <dbReference type="EMBL" id="MEP0818489.1"/>
    </source>
</evidence>
<gene>
    <name evidence="1" type="ORF">NC998_15425</name>
</gene>
<comment type="caution">
    <text evidence="1">The sequence shown here is derived from an EMBL/GenBank/DDBJ whole genome shotgun (WGS) entry which is preliminary data.</text>
</comment>
<name>A0ABV0J9N0_9CYAN</name>